<comment type="caution">
    <text evidence="2">The sequence shown here is derived from an EMBL/GenBank/DDBJ whole genome shotgun (WGS) entry which is preliminary data.</text>
</comment>
<proteinExistence type="predicted"/>
<accession>A0A9K3D1U8</accession>
<evidence type="ECO:0000256" key="1">
    <source>
        <dbReference type="SAM" id="Phobius"/>
    </source>
</evidence>
<protein>
    <submittedName>
        <fullName evidence="2">Uncharacterized protein</fullName>
    </submittedName>
</protein>
<feature type="transmembrane region" description="Helical" evidence="1">
    <location>
        <begin position="643"/>
        <end position="666"/>
    </location>
</feature>
<keyword evidence="1" id="KW-0472">Membrane</keyword>
<reference evidence="2 3" key="1">
    <citation type="journal article" date="2018" name="PLoS ONE">
        <title>The draft genome of Kipferlia bialata reveals reductive genome evolution in fornicate parasites.</title>
        <authorList>
            <person name="Tanifuji G."/>
            <person name="Takabayashi S."/>
            <person name="Kume K."/>
            <person name="Takagi M."/>
            <person name="Nakayama T."/>
            <person name="Kamikawa R."/>
            <person name="Inagaki Y."/>
            <person name="Hashimoto T."/>
        </authorList>
    </citation>
    <scope>NUCLEOTIDE SEQUENCE [LARGE SCALE GENOMIC DNA]</scope>
    <source>
        <strain evidence="2">NY0173</strain>
    </source>
</reference>
<dbReference type="AlphaFoldDB" id="A0A9K3D1U8"/>
<dbReference type="EMBL" id="BDIP01003016">
    <property type="protein sequence ID" value="GIQ87152.1"/>
    <property type="molecule type" value="Genomic_DNA"/>
</dbReference>
<feature type="non-terminal residue" evidence="2">
    <location>
        <position position="1"/>
    </location>
</feature>
<keyword evidence="3" id="KW-1185">Reference proteome</keyword>
<gene>
    <name evidence="2" type="ORF">KIPB_009137</name>
</gene>
<evidence type="ECO:0000313" key="2">
    <source>
        <dbReference type="EMBL" id="GIQ87152.1"/>
    </source>
</evidence>
<organism evidence="2 3">
    <name type="scientific">Kipferlia bialata</name>
    <dbReference type="NCBI Taxonomy" id="797122"/>
    <lineage>
        <taxon>Eukaryota</taxon>
        <taxon>Metamonada</taxon>
        <taxon>Carpediemonas-like organisms</taxon>
        <taxon>Kipferlia</taxon>
    </lineage>
</organism>
<evidence type="ECO:0000313" key="3">
    <source>
        <dbReference type="Proteomes" id="UP000265618"/>
    </source>
</evidence>
<name>A0A9K3D1U8_9EUKA</name>
<keyword evidence="1" id="KW-1133">Transmembrane helix</keyword>
<keyword evidence="1" id="KW-0812">Transmembrane</keyword>
<sequence>VQPCAAYTDYVYLDAASGTFSMPASETATPTQFVVRTPGDGILSVTCANDRGNPVASEFLSAFTSGCTAPPTARDYVFSDATSSDDTGRGRVAPEEDMCVTYAVQNTPLLVGFSCTYSVAPLTFNTGASGTFSAVDDPITEQYYAVAVTDIYTVSFIMESTQENYINVYLGWYDPLAGVYLGNDGSYDSYGYEYNISYRWNVFPPPPEYVVFSTENYKPEEPYEWSLTYGMKSRHGIRTETTPSITQADVQPAKDVVHSYTDQSEVLGSPSIVHPYRDNDGCVVLSISVMADMQGGDSLEVYSRNTGSEDLPKTSGHIDWVLDRTLSCPNEYMWDMKGESVTSVIVNGAPMDAGQAASTFSVDIQNMTEQTEFAYIPDPQDVRVDGVHPWVVWTAGGTDSDTRVVATQWNNYFYSYNYSVSFFALHNLRLVCRGDLNTGVTANLHSGNEYGSLRTFLASVTGAQELVYNGYLRSDHAVTVSFSSSNGRYVSDVGEFSCTFSNTNARVISGADEGSIQLTEEESGPSLVDYYGVLPNLDLTDTLEYTMDLQCSALSGPADVATFTVYSVDCVALVDGTFGRGRAAPLSEEVLLEFGETESMVYKEADGVVPCMVVKYNNRYQGDDRYSWVCDYALHSLHTTEGFAWRFLVVALAVVGVGVCVVWYVLHRKGRLRMEGERERESTEEAPLVSVPTV</sequence>
<dbReference type="Proteomes" id="UP000265618">
    <property type="component" value="Unassembled WGS sequence"/>
</dbReference>